<feature type="domain" description="Activator of Hsp90 ATPase homologue 1/2-like C-terminal" evidence="2">
    <location>
        <begin position="15"/>
        <end position="136"/>
    </location>
</feature>
<dbReference type="Gene3D" id="3.30.530.20">
    <property type="match status" value="1"/>
</dbReference>
<gene>
    <name evidence="3" type="ORF">SAMN04488511_10277</name>
</gene>
<evidence type="ECO:0000259" key="2">
    <source>
        <dbReference type="Pfam" id="PF08327"/>
    </source>
</evidence>
<dbReference type="AlphaFoldDB" id="A0A1I0SLU2"/>
<dbReference type="SUPFAM" id="SSF55961">
    <property type="entry name" value="Bet v1-like"/>
    <property type="match status" value="1"/>
</dbReference>
<dbReference type="OrthoDB" id="384974at2"/>
<dbReference type="RefSeq" id="WP_090980143.1">
    <property type="nucleotide sequence ID" value="NZ_FOJM01000002.1"/>
</dbReference>
<comment type="similarity">
    <text evidence="1">Belongs to the AHA1 family.</text>
</comment>
<keyword evidence="4" id="KW-1185">Reference proteome</keyword>
<evidence type="ECO:0000256" key="1">
    <source>
        <dbReference type="ARBA" id="ARBA00006817"/>
    </source>
</evidence>
<dbReference type="Proteomes" id="UP000198836">
    <property type="component" value="Unassembled WGS sequence"/>
</dbReference>
<dbReference type="CDD" id="cd08897">
    <property type="entry name" value="SRPBCC_CalC_Aha1-like_4"/>
    <property type="match status" value="1"/>
</dbReference>
<accession>A0A1I0SLU2</accession>
<dbReference type="Pfam" id="PF08327">
    <property type="entry name" value="AHSA1"/>
    <property type="match status" value="1"/>
</dbReference>
<sequence length="139" mass="15892">MENSLSITVETTVHAPVEKVWEFWNNPDHITKWSFASPDWHTPYAENDLKVGGKFKSTMAAKDGSASFDFVGTYTTVDVHKKIEYTIEDGRTVIIVFNASGKKTRITETFEAESIHPVEMQRDGWQAILDNFKNYTEKL</sequence>
<evidence type="ECO:0000313" key="3">
    <source>
        <dbReference type="EMBL" id="SFA40452.1"/>
    </source>
</evidence>
<dbReference type="EMBL" id="FOJM01000002">
    <property type="protein sequence ID" value="SFA40452.1"/>
    <property type="molecule type" value="Genomic_DNA"/>
</dbReference>
<reference evidence="4" key="1">
    <citation type="submission" date="2016-10" db="EMBL/GenBank/DDBJ databases">
        <authorList>
            <person name="Varghese N."/>
            <person name="Submissions S."/>
        </authorList>
    </citation>
    <scope>NUCLEOTIDE SEQUENCE [LARGE SCALE GENOMIC DNA]</scope>
    <source>
        <strain evidence="4">DSM 18130</strain>
    </source>
</reference>
<proteinExistence type="inferred from homology"/>
<name>A0A1I0SLU2_9SPHI</name>
<evidence type="ECO:0000313" key="4">
    <source>
        <dbReference type="Proteomes" id="UP000198836"/>
    </source>
</evidence>
<protein>
    <submittedName>
        <fullName evidence="3">Uncharacterized conserved protein YndB, AHSA1/START domain</fullName>
    </submittedName>
</protein>
<organism evidence="3 4">
    <name type="scientific">Pedobacter suwonensis</name>
    <dbReference type="NCBI Taxonomy" id="332999"/>
    <lineage>
        <taxon>Bacteria</taxon>
        <taxon>Pseudomonadati</taxon>
        <taxon>Bacteroidota</taxon>
        <taxon>Sphingobacteriia</taxon>
        <taxon>Sphingobacteriales</taxon>
        <taxon>Sphingobacteriaceae</taxon>
        <taxon>Pedobacter</taxon>
    </lineage>
</organism>
<dbReference type="InterPro" id="IPR023393">
    <property type="entry name" value="START-like_dom_sf"/>
</dbReference>
<dbReference type="STRING" id="332999.SAMN04488511_10277"/>
<dbReference type="InterPro" id="IPR013538">
    <property type="entry name" value="ASHA1/2-like_C"/>
</dbReference>